<dbReference type="Gene3D" id="2.60.40.10">
    <property type="entry name" value="Immunoglobulins"/>
    <property type="match status" value="1"/>
</dbReference>
<dbReference type="PANTHER" id="PTHR34220:SF7">
    <property type="entry name" value="SENSOR HISTIDINE KINASE YPDA"/>
    <property type="match status" value="1"/>
</dbReference>
<dbReference type="SUPFAM" id="SSF55874">
    <property type="entry name" value="ATPase domain of HSP90 chaperone/DNA topoisomerase II/histidine kinase"/>
    <property type="match status" value="1"/>
</dbReference>
<accession>A0ABS7Y0X6</accession>
<dbReference type="PANTHER" id="PTHR34220">
    <property type="entry name" value="SENSOR HISTIDINE KINASE YPDA"/>
    <property type="match status" value="1"/>
</dbReference>
<evidence type="ECO:0000313" key="3">
    <source>
        <dbReference type="EMBL" id="MCA0153578.1"/>
    </source>
</evidence>
<dbReference type="InterPro" id="IPR036890">
    <property type="entry name" value="HATPase_C_sf"/>
</dbReference>
<dbReference type="Pfam" id="PF06580">
    <property type="entry name" value="His_kinase"/>
    <property type="match status" value="1"/>
</dbReference>
<sequence>MKRLYLLFIFHCLAIFGQDPYSIKFGIEEGLPTSNVYSVFEDNDGFLWFGTDVGVLRFDGYTFEHFSTDDGLSDNEVFNVYQDSQNRIWFLTLNGSLSFLKDGKFYNTKNNTLLKNASHDKLVVDAFEIDDFLFILYRDGQIRKINLKTNHIESFQTPATLFGYWIDGDQPIYLTLESVLDHNMKLLHSFSDQMNPYFAYRTVNFNSKKIFANKIGLLEVTSSGIVKHDNPKINEDIIDLEQIDNGLWIGTRNGLLIKSESNIEKHFHGDIISNSLKDRQGNYWITTLNNGIKFIPNFHLKQYDTLNERIKITSLQFDDSNNLWIGSEKGLFNLTSDSNKLVRPFNNIIQDEYIKNISSFSNNIVVTGNNKSFILDNNDTKTYGFGANDFHFNGSHYFIASSMVYKCLPSEVDKIPSLTNNEEKNKHKFKDYNIFKRRTNVLESFDDHGIFFGTTTGLFVYKNDSIYRINKKAEELNSSIHDIHFNGRTKEYAVATNSKGVSILKGERIKHHISKRQELSSNTCYVIKPFGESLLVGTNKGLDKIEFQNDEIRVSSINQLLRIDEEKINDIAINDSLIYLATDKGLLSFDWSTIKANNAVPSIVIQNVLINNTKPNNLFDLKSSENNLSIVFTGISFSDFSKLIYQYRINDGPWNTTNNRNLEIKNLSSGSQTIEIRAQGTSGIWSKSKQIQLKINPPFYKTVPFILIILIALLTLLYFLIGKRIASLKKGFNKERKMLKAKQQQIQIEKQMLDLEQKALRMQMNPHFIFNALNTIKGYYSGGNLKEANSYITKLSRLLRLILENDERLISIDKEIEIITLYIKLIQLRYVDVFDYNIIVDPEINQSETGLPSLILQPLVENAIIHGLAPLNKKGKLTITFEKVGEKLICKVIDNGVGYSKSLKKNNAKSENTSKALKITKERIDIENHNSENINFEIKDGENNQGTEVIIKLPILNIW</sequence>
<name>A0ABS7Y0X6_9FLAO</name>
<dbReference type="Pfam" id="PF07494">
    <property type="entry name" value="Reg_prop"/>
    <property type="match status" value="2"/>
</dbReference>
<keyword evidence="4" id="KW-1185">Reference proteome</keyword>
<dbReference type="Gene3D" id="3.30.565.10">
    <property type="entry name" value="Histidine kinase-like ATPase, C-terminal domain"/>
    <property type="match status" value="1"/>
</dbReference>
<dbReference type="InterPro" id="IPR011110">
    <property type="entry name" value="Reg_prop"/>
</dbReference>
<dbReference type="Proteomes" id="UP001198402">
    <property type="component" value="Unassembled WGS sequence"/>
</dbReference>
<protein>
    <submittedName>
        <fullName evidence="3">Histidine kinase</fullName>
    </submittedName>
</protein>
<dbReference type="Gene3D" id="2.130.10.10">
    <property type="entry name" value="YVTN repeat-like/Quinoprotein amine dehydrogenase"/>
    <property type="match status" value="3"/>
</dbReference>
<dbReference type="InterPro" id="IPR010559">
    <property type="entry name" value="Sig_transdc_His_kin_internal"/>
</dbReference>
<comment type="caution">
    <text evidence="3">The sequence shown here is derived from an EMBL/GenBank/DDBJ whole genome shotgun (WGS) entry which is preliminary data.</text>
</comment>
<keyword evidence="1" id="KW-1133">Transmembrane helix</keyword>
<dbReference type="InterPro" id="IPR013783">
    <property type="entry name" value="Ig-like_fold"/>
</dbReference>
<dbReference type="SUPFAM" id="SSF63829">
    <property type="entry name" value="Calcium-dependent phosphotriesterase"/>
    <property type="match status" value="1"/>
</dbReference>
<keyword evidence="1" id="KW-0472">Membrane</keyword>
<evidence type="ECO:0000256" key="1">
    <source>
        <dbReference type="SAM" id="Phobius"/>
    </source>
</evidence>
<dbReference type="InterPro" id="IPR050640">
    <property type="entry name" value="Bact_2-comp_sensor_kinase"/>
</dbReference>
<gene>
    <name evidence="3" type="ORF">LBV24_10150</name>
</gene>
<feature type="transmembrane region" description="Helical" evidence="1">
    <location>
        <begin position="699"/>
        <end position="721"/>
    </location>
</feature>
<feature type="domain" description="Signal transduction histidine kinase internal region" evidence="2">
    <location>
        <begin position="756"/>
        <end position="832"/>
    </location>
</feature>
<dbReference type="InterPro" id="IPR015943">
    <property type="entry name" value="WD40/YVTN_repeat-like_dom_sf"/>
</dbReference>
<dbReference type="GO" id="GO:0016301">
    <property type="term" value="F:kinase activity"/>
    <property type="evidence" value="ECO:0007669"/>
    <property type="project" value="UniProtKB-KW"/>
</dbReference>
<keyword evidence="3" id="KW-0418">Kinase</keyword>
<dbReference type="EMBL" id="JAIUJS010000004">
    <property type="protein sequence ID" value="MCA0153578.1"/>
    <property type="molecule type" value="Genomic_DNA"/>
</dbReference>
<organism evidence="3 4">
    <name type="scientific">Winogradskyella vincentii</name>
    <dbReference type="NCBI Taxonomy" id="2877122"/>
    <lineage>
        <taxon>Bacteria</taxon>
        <taxon>Pseudomonadati</taxon>
        <taxon>Bacteroidota</taxon>
        <taxon>Flavobacteriia</taxon>
        <taxon>Flavobacteriales</taxon>
        <taxon>Flavobacteriaceae</taxon>
        <taxon>Winogradskyella</taxon>
    </lineage>
</organism>
<proteinExistence type="predicted"/>
<dbReference type="RefSeq" id="WP_224478535.1">
    <property type="nucleotide sequence ID" value="NZ_JAIUJS010000004.1"/>
</dbReference>
<evidence type="ECO:0000259" key="2">
    <source>
        <dbReference type="Pfam" id="PF06580"/>
    </source>
</evidence>
<keyword evidence="1" id="KW-0812">Transmembrane</keyword>
<reference evidence="4" key="1">
    <citation type="submission" date="2023-07" db="EMBL/GenBank/DDBJ databases">
        <authorList>
            <person name="Yue Y."/>
        </authorList>
    </citation>
    <scope>NUCLEOTIDE SEQUENCE [LARGE SCALE GENOMIC DNA]</scope>
    <source>
        <strain evidence="4">2Y89</strain>
    </source>
</reference>
<evidence type="ECO:0000313" key="4">
    <source>
        <dbReference type="Proteomes" id="UP001198402"/>
    </source>
</evidence>
<keyword evidence="3" id="KW-0808">Transferase</keyword>